<feature type="domain" description="NFACT RNA-binding" evidence="1">
    <location>
        <begin position="6"/>
        <end position="108"/>
    </location>
</feature>
<evidence type="ECO:0000313" key="2">
    <source>
        <dbReference type="EMBL" id="GAG46387.1"/>
    </source>
</evidence>
<evidence type="ECO:0000259" key="1">
    <source>
        <dbReference type="Pfam" id="PF05670"/>
    </source>
</evidence>
<dbReference type="GO" id="GO:0000049">
    <property type="term" value="F:tRNA binding"/>
    <property type="evidence" value="ECO:0007669"/>
    <property type="project" value="TreeGrafter"/>
</dbReference>
<name>X0YGQ1_9ZZZZ</name>
<dbReference type="GO" id="GO:1990112">
    <property type="term" value="C:RQC complex"/>
    <property type="evidence" value="ECO:0007669"/>
    <property type="project" value="TreeGrafter"/>
</dbReference>
<dbReference type="EMBL" id="BARS01050219">
    <property type="protein sequence ID" value="GAG46387.1"/>
    <property type="molecule type" value="Genomic_DNA"/>
</dbReference>
<protein>
    <recommendedName>
        <fullName evidence="1">NFACT RNA-binding domain-containing protein</fullName>
    </recommendedName>
</protein>
<comment type="caution">
    <text evidence="2">The sequence shown here is derived from an EMBL/GenBank/DDBJ whole genome shotgun (WGS) entry which is preliminary data.</text>
</comment>
<reference evidence="2" key="1">
    <citation type="journal article" date="2014" name="Front. Microbiol.">
        <title>High frequency of phylogenetically diverse reductive dehalogenase-homologous genes in deep subseafloor sedimentary metagenomes.</title>
        <authorList>
            <person name="Kawai M."/>
            <person name="Futagami T."/>
            <person name="Toyoda A."/>
            <person name="Takaki Y."/>
            <person name="Nishi S."/>
            <person name="Hori S."/>
            <person name="Arai W."/>
            <person name="Tsubouchi T."/>
            <person name="Morono Y."/>
            <person name="Uchiyama I."/>
            <person name="Ito T."/>
            <person name="Fujiyama A."/>
            <person name="Inagaki F."/>
            <person name="Takami H."/>
        </authorList>
    </citation>
    <scope>NUCLEOTIDE SEQUENCE</scope>
    <source>
        <strain evidence="2">Expedition CK06-06</strain>
    </source>
</reference>
<dbReference type="GO" id="GO:0043023">
    <property type="term" value="F:ribosomal large subunit binding"/>
    <property type="evidence" value="ECO:0007669"/>
    <property type="project" value="TreeGrafter"/>
</dbReference>
<dbReference type="InterPro" id="IPR008532">
    <property type="entry name" value="NFACT_RNA-bd"/>
</dbReference>
<dbReference type="Pfam" id="PF05670">
    <property type="entry name" value="NFACT-R_1"/>
    <property type="match status" value="1"/>
</dbReference>
<sequence>MKQYKKYRNFCTKSGRLVVGGKSAEQNEELVKKFIGKENIIMHTAKPGSPFCVIKGRANRKDVKEAAVFCARYSHDWRDNKKNVLVHRFKGKHIYKNKKMKLGTFGIKKFKVIKVKKKDILKFIEEEKK</sequence>
<accession>X0YGQ1</accession>
<dbReference type="PANTHER" id="PTHR15239:SF6">
    <property type="entry name" value="RIBOSOME QUALITY CONTROL COMPLEX SUBUNIT NEMF"/>
    <property type="match status" value="1"/>
</dbReference>
<gene>
    <name evidence="2" type="ORF">S01H1_75015</name>
</gene>
<dbReference type="AlphaFoldDB" id="X0YGQ1"/>
<dbReference type="PANTHER" id="PTHR15239">
    <property type="entry name" value="NUCLEAR EXPORT MEDIATOR FACTOR NEMF"/>
    <property type="match status" value="1"/>
</dbReference>
<organism evidence="2">
    <name type="scientific">marine sediment metagenome</name>
    <dbReference type="NCBI Taxonomy" id="412755"/>
    <lineage>
        <taxon>unclassified sequences</taxon>
        <taxon>metagenomes</taxon>
        <taxon>ecological metagenomes</taxon>
    </lineage>
</organism>
<proteinExistence type="predicted"/>
<dbReference type="InterPro" id="IPR051608">
    <property type="entry name" value="RQC_Subunit_NEMF"/>
</dbReference>
<dbReference type="GO" id="GO:0072344">
    <property type="term" value="P:rescue of stalled ribosome"/>
    <property type="evidence" value="ECO:0007669"/>
    <property type="project" value="TreeGrafter"/>
</dbReference>